<dbReference type="Gene3D" id="1.20.120.1220">
    <property type="match status" value="1"/>
</dbReference>
<keyword evidence="1" id="KW-0812">Transmembrane</keyword>
<dbReference type="AlphaFoldDB" id="A0A3A9INT1"/>
<accession>A0A3A9INT1</accession>
<name>A0A3A9INT1_AERVE</name>
<comment type="caution">
    <text evidence="3">The sequence shown here is derived from an EMBL/GenBank/DDBJ whole genome shotgun (WGS) entry which is preliminary data.</text>
</comment>
<protein>
    <submittedName>
        <fullName evidence="3">Peptidase</fullName>
    </submittedName>
</protein>
<dbReference type="EMBL" id="RAWX01000002">
    <property type="protein sequence ID" value="RKJ89911.1"/>
    <property type="molecule type" value="Genomic_DNA"/>
</dbReference>
<evidence type="ECO:0000313" key="3">
    <source>
        <dbReference type="EMBL" id="RKJ89911.1"/>
    </source>
</evidence>
<reference evidence="3 4" key="1">
    <citation type="submission" date="2018-09" db="EMBL/GenBank/DDBJ databases">
        <title>Genome sequencing of Aeromonas veronii MS-17-88.</title>
        <authorList>
            <person name="Tekedar H.C."/>
            <person name="Arick M.A."/>
            <person name="Hsu C.-Y."/>
            <person name="Thrash A."/>
            <person name="Karsi A."/>
            <person name="Lawrence M.L."/>
            <person name="Abdelhamed H."/>
        </authorList>
    </citation>
    <scope>NUCLEOTIDE SEQUENCE [LARGE SCALE GENOMIC DNA]</scope>
    <source>
        <strain evidence="3 4">MS 17-88</strain>
    </source>
</reference>
<sequence>MMAWGQWLATLMACWCLVSDLFERRIPNLAVLVLALWVGWLLPFNPLSLVLAILTLLLGLIAYRRGWCGAGDSKLLAVCLYGAGEQWPELLLLMAFSGGLLSLVCLIHSRLRPSPNPTTVPYGFAILWAAALTTPLFM</sequence>
<organism evidence="3 4">
    <name type="scientific">Aeromonas veronii</name>
    <dbReference type="NCBI Taxonomy" id="654"/>
    <lineage>
        <taxon>Bacteria</taxon>
        <taxon>Pseudomonadati</taxon>
        <taxon>Pseudomonadota</taxon>
        <taxon>Gammaproteobacteria</taxon>
        <taxon>Aeromonadales</taxon>
        <taxon>Aeromonadaceae</taxon>
        <taxon>Aeromonas</taxon>
    </lineage>
</organism>
<evidence type="ECO:0000313" key="4">
    <source>
        <dbReference type="Proteomes" id="UP000281725"/>
    </source>
</evidence>
<feature type="transmembrane region" description="Helical" evidence="1">
    <location>
        <begin position="26"/>
        <end position="42"/>
    </location>
</feature>
<keyword evidence="1" id="KW-1133">Transmembrane helix</keyword>
<feature type="transmembrane region" description="Helical" evidence="1">
    <location>
        <begin position="119"/>
        <end position="137"/>
    </location>
</feature>
<keyword evidence="1" id="KW-0472">Membrane</keyword>
<gene>
    <name evidence="3" type="ORF">D6R50_11845</name>
</gene>
<dbReference type="Proteomes" id="UP000281725">
    <property type="component" value="Unassembled WGS sequence"/>
</dbReference>
<evidence type="ECO:0000256" key="1">
    <source>
        <dbReference type="SAM" id="Phobius"/>
    </source>
</evidence>
<dbReference type="Pfam" id="PF01478">
    <property type="entry name" value="Peptidase_A24"/>
    <property type="match status" value="1"/>
</dbReference>
<dbReference type="GO" id="GO:0016020">
    <property type="term" value="C:membrane"/>
    <property type="evidence" value="ECO:0007669"/>
    <property type="project" value="InterPro"/>
</dbReference>
<proteinExistence type="predicted"/>
<evidence type="ECO:0000259" key="2">
    <source>
        <dbReference type="Pfam" id="PF01478"/>
    </source>
</evidence>
<dbReference type="InterPro" id="IPR000045">
    <property type="entry name" value="Prepilin_IV_endopep_pep"/>
</dbReference>
<feature type="domain" description="Prepilin type IV endopeptidase peptidase" evidence="2">
    <location>
        <begin position="8"/>
        <end position="102"/>
    </location>
</feature>
<dbReference type="GO" id="GO:0004190">
    <property type="term" value="F:aspartic-type endopeptidase activity"/>
    <property type="evidence" value="ECO:0007669"/>
    <property type="project" value="InterPro"/>
</dbReference>
<feature type="transmembrane region" description="Helical" evidence="1">
    <location>
        <begin position="87"/>
        <end position="107"/>
    </location>
</feature>